<accession>A0A239HMJ0</accession>
<evidence type="ECO:0000313" key="1">
    <source>
        <dbReference type="EMBL" id="SNS82341.1"/>
    </source>
</evidence>
<organism evidence="1 2">
    <name type="scientific">Pontibacter ummariensis</name>
    <dbReference type="NCBI Taxonomy" id="1610492"/>
    <lineage>
        <taxon>Bacteria</taxon>
        <taxon>Pseudomonadati</taxon>
        <taxon>Bacteroidota</taxon>
        <taxon>Cytophagia</taxon>
        <taxon>Cytophagales</taxon>
        <taxon>Hymenobacteraceae</taxon>
        <taxon>Pontibacter</taxon>
    </lineage>
</organism>
<gene>
    <name evidence="1" type="ORF">SAMN06296052_11456</name>
</gene>
<dbReference type="RefSeq" id="WP_089320097.1">
    <property type="nucleotide sequence ID" value="NZ_FZOQ01000014.1"/>
</dbReference>
<protein>
    <submittedName>
        <fullName evidence="1">Uncharacterized protein</fullName>
    </submittedName>
</protein>
<dbReference type="AlphaFoldDB" id="A0A239HMJ0"/>
<proteinExistence type="predicted"/>
<sequence length="289" mass="33780">MSSTESEILNRRLLKLFPVKLLKEEFQVTASTQPELIDTLVYGNTDHTLREFAFDKIDCTKQHVYIYTLNRAFDSGSFSARDFPIEVLRSVRTSNGWVLHCLPKITHNVVLIEPFETRTIDFYQPIKITLDGNRLILQFTILEKNLKAHFERNRCVYSKRMLEESAIKDEILNHFGRNYQVDVCDMNRGVKYLWDNGLLDGKALKFKRAKSTATVTMDEEETYKEVYPEEYRETMKDPLHRTVLKYKVQDDELCDLFTIDPSKGEISFNKYPLTANQIQNVISKILANN</sequence>
<reference evidence="2" key="1">
    <citation type="submission" date="2017-06" db="EMBL/GenBank/DDBJ databases">
        <authorList>
            <person name="Varghese N."/>
            <person name="Submissions S."/>
        </authorList>
    </citation>
    <scope>NUCLEOTIDE SEQUENCE [LARGE SCALE GENOMIC DNA]</scope>
    <source>
        <strain evidence="2">NKM1</strain>
    </source>
</reference>
<dbReference type="EMBL" id="FZOQ01000014">
    <property type="protein sequence ID" value="SNS82341.1"/>
    <property type="molecule type" value="Genomic_DNA"/>
</dbReference>
<keyword evidence="2" id="KW-1185">Reference proteome</keyword>
<dbReference type="Proteomes" id="UP000198432">
    <property type="component" value="Unassembled WGS sequence"/>
</dbReference>
<evidence type="ECO:0000313" key="2">
    <source>
        <dbReference type="Proteomes" id="UP000198432"/>
    </source>
</evidence>
<dbReference type="OrthoDB" id="1328914at2"/>
<name>A0A239HMJ0_9BACT</name>